<sequence>MALTLALFDEYYTVAVVGGRDYNDFNRLIRVLDLLFSAIDKPIKIISGGANGADTLAKQYAELRGYEFEEYPANWDDLSAPCKIAYKNGKPYNKLAGLNRNKILRAYADLVIGFWDGVSPGTAEMLKESYKSQIQVHVERY</sequence>
<keyword evidence="2" id="KW-0808">Transferase</keyword>
<proteinExistence type="predicted"/>
<dbReference type="GO" id="GO:0016301">
    <property type="term" value="F:kinase activity"/>
    <property type="evidence" value="ECO:0007669"/>
    <property type="project" value="UniProtKB-KW"/>
</dbReference>
<accession>A0A2U7N2H9</accession>
<gene>
    <name evidence="2" type="ORF">PspYZU05_53</name>
</gene>
<protein>
    <submittedName>
        <fullName evidence="2">Putative guanylate kinase</fullName>
    </submittedName>
</protein>
<feature type="domain" description="YspA cpYpsA-related SLOG" evidence="1">
    <location>
        <begin position="14"/>
        <end position="76"/>
    </location>
</feature>
<keyword evidence="2" id="KW-0418">Kinase</keyword>
<evidence type="ECO:0000259" key="1">
    <source>
        <dbReference type="Pfam" id="PF10686"/>
    </source>
</evidence>
<dbReference type="Pfam" id="PF10686">
    <property type="entry name" value="YAcAr"/>
    <property type="match status" value="1"/>
</dbReference>
<dbReference type="EMBL" id="KY971610">
    <property type="protein sequence ID" value="ASD52005.1"/>
    <property type="molecule type" value="Genomic_DNA"/>
</dbReference>
<name>A0A2U7N2H9_9CAUD</name>
<dbReference type="Proteomes" id="UP000247773">
    <property type="component" value="Genome"/>
</dbReference>
<keyword evidence="3" id="KW-1185">Reference proteome</keyword>
<evidence type="ECO:0000313" key="2">
    <source>
        <dbReference type="EMBL" id="ASD52005.1"/>
    </source>
</evidence>
<organism evidence="2 3">
    <name type="scientific">Pseudomonas phage PspYZU05</name>
    <dbReference type="NCBI Taxonomy" id="1983556"/>
    <lineage>
        <taxon>Viruses</taxon>
        <taxon>Duplodnaviria</taxon>
        <taxon>Heunggongvirae</taxon>
        <taxon>Uroviricota</taxon>
        <taxon>Caudoviricetes</taxon>
        <taxon>Pantevenvirales</taxon>
        <taxon>Straboviridae</taxon>
        <taxon>Jiangsuvirus</taxon>
        <taxon>Jiangsuvirus pspyzu05</taxon>
    </lineage>
</organism>
<reference evidence="2 3" key="1">
    <citation type="submission" date="2017-04" db="EMBL/GenBank/DDBJ databases">
        <title>Isolation of lytic bacteriophages infecting Pseudomonas strains for biocontrol of fish and shrimp spoilage during chilled storage.</title>
        <authorList>
            <person name="Yang Z."/>
            <person name="Tao X."/>
            <person name="Gao L."/>
            <person name="Rao S."/>
        </authorList>
    </citation>
    <scope>NUCLEOTIDE SEQUENCE [LARGE SCALE GENOMIC DNA]</scope>
</reference>
<evidence type="ECO:0000313" key="3">
    <source>
        <dbReference type="Proteomes" id="UP000247773"/>
    </source>
</evidence>
<dbReference type="InterPro" id="IPR019627">
    <property type="entry name" value="YAcAr"/>
</dbReference>